<reference evidence="1" key="1">
    <citation type="submission" date="2023-06" db="EMBL/GenBank/DDBJ databases">
        <authorList>
            <person name="DeJong R.J."/>
            <person name="Yoon E."/>
            <person name="Radersma M."/>
            <person name="Veenstra M."/>
            <person name="Churu J."/>
            <person name="Moleakunnel K."/>
            <person name="Weaver G."/>
            <person name="Hill E."/>
            <person name="Janvier A."/>
            <person name="Harlow L."/>
            <person name="Kramer C."/>
            <person name="Seinen K."/>
            <person name="Chen A."/>
            <person name="Minasian M."/>
            <person name="Doorn S."/>
            <person name="Dole C."/>
            <person name="Ramsey F."/>
            <person name="Nieze J."/>
            <person name="Baker A."/>
            <person name="Swierenga S."/>
            <person name="White A."/>
            <person name="Howland A."/>
            <person name="Ko C."/>
            <person name="Russell D.A."/>
            <person name="Jacobs-Sera D."/>
            <person name="Hatfull G.F."/>
        </authorList>
    </citation>
    <scope>NUCLEOTIDE SEQUENCE</scope>
</reference>
<evidence type="ECO:0000313" key="1">
    <source>
        <dbReference type="EMBL" id="WKW85546.1"/>
    </source>
</evidence>
<accession>A0ACD4ULK7</accession>
<dbReference type="Proteomes" id="UP001654496">
    <property type="component" value="Segment"/>
</dbReference>
<evidence type="ECO:0000313" key="2">
    <source>
        <dbReference type="Proteomes" id="UP001654496"/>
    </source>
</evidence>
<name>A0ACD4ULK7_9CAUD</name>
<sequence length="105" mass="11102">MSAWTRLEVPQIVGGAALGALLAVTVVGTAIVTDRTDAGQLGGTESTTLTVREANRGDVDETIKRIEEDDPRWNCHTDGNRICGENIDGMALLSAYLRSSGTVLS</sequence>
<proteinExistence type="predicted"/>
<organism evidence="1 2">
    <name type="scientific">Rhodococcus phage Reynauld</name>
    <dbReference type="NCBI Taxonomy" id="3062845"/>
    <lineage>
        <taxon>Viruses</taxon>
        <taxon>Duplodnaviria</taxon>
        <taxon>Heunggongvirae</taxon>
        <taxon>Uroviricota</taxon>
        <taxon>Caudoviricetes</taxon>
        <taxon>Caudoviricetes incertae sedis</taxon>
        <taxon>Reynauldvirus</taxon>
        <taxon>Reynauldvirus reynauld</taxon>
    </lineage>
</organism>
<protein>
    <submittedName>
        <fullName evidence="1">Membrane protein</fullName>
    </submittedName>
</protein>
<keyword evidence="2" id="KW-1185">Reference proteome</keyword>
<dbReference type="EMBL" id="OR159659">
    <property type="protein sequence ID" value="WKW85546.1"/>
    <property type="molecule type" value="Genomic_DNA"/>
</dbReference>
<gene>
    <name evidence="1" type="primary">94</name>
    <name evidence="1" type="ORF">SEA_REYNAULD_94</name>
</gene>